<name>A0A133S146_STRMT</name>
<accession>A0A133S146</accession>
<evidence type="ECO:0000313" key="1">
    <source>
        <dbReference type="EMBL" id="KXA61939.1"/>
    </source>
</evidence>
<sequence>MVILEEVEYLHYVGEVKRKKVNLLTKKLVIGRIGNVVKTNNFFLVAGMPTCHSDEAK</sequence>
<dbReference type="Proteomes" id="UP000070065">
    <property type="component" value="Unassembled WGS sequence"/>
</dbReference>
<dbReference type="RefSeq" id="WP_196484086.1">
    <property type="nucleotide sequence ID" value="NZ_JAJNSD010000002.1"/>
</dbReference>
<dbReference type="PATRIC" id="fig|28037.231.peg.451"/>
<organism evidence="1 2">
    <name type="scientific">Streptococcus mitis</name>
    <dbReference type="NCBI Taxonomy" id="28037"/>
    <lineage>
        <taxon>Bacteria</taxon>
        <taxon>Bacillati</taxon>
        <taxon>Bacillota</taxon>
        <taxon>Bacilli</taxon>
        <taxon>Lactobacillales</taxon>
        <taxon>Streptococcaceae</taxon>
        <taxon>Streptococcus</taxon>
        <taxon>Streptococcus mitis group</taxon>
    </lineage>
</organism>
<dbReference type="AlphaFoldDB" id="A0A133S146"/>
<comment type="caution">
    <text evidence="1">The sequence shown here is derived from an EMBL/GenBank/DDBJ whole genome shotgun (WGS) entry which is preliminary data.</text>
</comment>
<evidence type="ECO:0000313" key="2">
    <source>
        <dbReference type="Proteomes" id="UP000070065"/>
    </source>
</evidence>
<gene>
    <name evidence="1" type="ORF">HMPREF3228_00451</name>
</gene>
<protein>
    <submittedName>
        <fullName evidence="1">Uncharacterized protein</fullName>
    </submittedName>
</protein>
<reference evidence="1 2" key="1">
    <citation type="submission" date="2016-01" db="EMBL/GenBank/DDBJ databases">
        <authorList>
            <person name="Oliw E.H."/>
        </authorList>
    </citation>
    <scope>NUCLEOTIDE SEQUENCE [LARGE SCALE GENOMIC DNA]</scope>
    <source>
        <strain evidence="1 2">CMW7705B</strain>
    </source>
</reference>
<dbReference type="EMBL" id="LRQR01000029">
    <property type="protein sequence ID" value="KXA61939.1"/>
    <property type="molecule type" value="Genomic_DNA"/>
</dbReference>
<proteinExistence type="predicted"/>